<feature type="compositionally biased region" description="Basic and acidic residues" evidence="1">
    <location>
        <begin position="1"/>
        <end position="14"/>
    </location>
</feature>
<protein>
    <submittedName>
        <fullName evidence="2">Uncharacterized protein</fullName>
    </submittedName>
</protein>
<organism evidence="2 3">
    <name type="scientific">Paractinoplanes ferrugineus</name>
    <dbReference type="NCBI Taxonomy" id="113564"/>
    <lineage>
        <taxon>Bacteria</taxon>
        <taxon>Bacillati</taxon>
        <taxon>Actinomycetota</taxon>
        <taxon>Actinomycetes</taxon>
        <taxon>Micromonosporales</taxon>
        <taxon>Micromonosporaceae</taxon>
        <taxon>Paractinoplanes</taxon>
    </lineage>
</organism>
<accession>A0A919M6P8</accession>
<dbReference type="AlphaFoldDB" id="A0A919M6P8"/>
<proteinExistence type="predicted"/>
<name>A0A919M6P8_9ACTN</name>
<keyword evidence="3" id="KW-1185">Reference proteome</keyword>
<sequence length="66" mass="6816">MGMTSEARETDKPNEFGFGGGATAPQPEPETRSAEEVDGEDIAVPAGDLTGAITHAIEEATDSEHS</sequence>
<feature type="region of interest" description="Disordered" evidence="1">
    <location>
        <begin position="1"/>
        <end position="41"/>
    </location>
</feature>
<evidence type="ECO:0000256" key="1">
    <source>
        <dbReference type="SAM" id="MobiDB-lite"/>
    </source>
</evidence>
<dbReference type="Proteomes" id="UP000598174">
    <property type="component" value="Unassembled WGS sequence"/>
</dbReference>
<evidence type="ECO:0000313" key="2">
    <source>
        <dbReference type="EMBL" id="GIE08566.1"/>
    </source>
</evidence>
<comment type="caution">
    <text evidence="2">The sequence shown here is derived from an EMBL/GenBank/DDBJ whole genome shotgun (WGS) entry which is preliminary data.</text>
</comment>
<evidence type="ECO:0000313" key="3">
    <source>
        <dbReference type="Proteomes" id="UP000598174"/>
    </source>
</evidence>
<gene>
    <name evidence="2" type="ORF">Afe05nite_04060</name>
</gene>
<dbReference type="EMBL" id="BOMM01000001">
    <property type="protein sequence ID" value="GIE08566.1"/>
    <property type="molecule type" value="Genomic_DNA"/>
</dbReference>
<reference evidence="2" key="1">
    <citation type="submission" date="2021-01" db="EMBL/GenBank/DDBJ databases">
        <title>Whole genome shotgun sequence of Actinoplanes ferrugineus NBRC 15555.</title>
        <authorList>
            <person name="Komaki H."/>
            <person name="Tamura T."/>
        </authorList>
    </citation>
    <scope>NUCLEOTIDE SEQUENCE</scope>
    <source>
        <strain evidence="2">NBRC 15555</strain>
    </source>
</reference>